<protein>
    <submittedName>
        <fullName evidence="1">Pentapeptide repeat-containing protein</fullName>
    </submittedName>
</protein>
<accession>A0A926EN99</accession>
<reference evidence="1" key="1">
    <citation type="submission" date="2020-08" db="EMBL/GenBank/DDBJ databases">
        <title>Genome public.</title>
        <authorList>
            <person name="Liu C."/>
            <person name="Sun Q."/>
        </authorList>
    </citation>
    <scope>NUCLEOTIDE SEQUENCE</scope>
    <source>
        <strain evidence="1">NSJ-12</strain>
    </source>
</reference>
<keyword evidence="2" id="KW-1185">Reference proteome</keyword>
<dbReference type="SUPFAM" id="SSF141571">
    <property type="entry name" value="Pentapeptide repeat-like"/>
    <property type="match status" value="1"/>
</dbReference>
<organism evidence="1 2">
    <name type="scientific">Zhenhengia yiwuensis</name>
    <dbReference type="NCBI Taxonomy" id="2763666"/>
    <lineage>
        <taxon>Bacteria</taxon>
        <taxon>Bacillati</taxon>
        <taxon>Bacillota</taxon>
        <taxon>Clostridia</taxon>
        <taxon>Lachnospirales</taxon>
        <taxon>Lachnospiraceae</taxon>
        <taxon>Zhenhengia</taxon>
    </lineage>
</organism>
<dbReference type="Gene3D" id="2.160.20.80">
    <property type="entry name" value="E3 ubiquitin-protein ligase SopA"/>
    <property type="match status" value="1"/>
</dbReference>
<sequence>MGKLYNALTIDCQKCCGLCCIALYCTKTDGFPYDKVAGTPCKNLLSDFRCHSHHELIERKLKGCLSYDCFGAGQKVTQIIYKGEDWRKSPHCREQMFKVFHIVTQLHQMLWYLLETYRMSNNQKMQEDIRTLIRKNEHMTTLSPNEILMLDIESYRKSVNTILKSINTSQPKKVDYMGKNFKRANLDGKDFSMSFLIMANLEGCSLKGTNFLGADLRDTNIQNTDLSESIFLTQMQVNAARGNKATQLPKHLTKPTTW</sequence>
<dbReference type="Proteomes" id="UP000655830">
    <property type="component" value="Unassembled WGS sequence"/>
</dbReference>
<dbReference type="RefSeq" id="WP_249333953.1">
    <property type="nucleotide sequence ID" value="NZ_JACRSY010000038.1"/>
</dbReference>
<evidence type="ECO:0000313" key="1">
    <source>
        <dbReference type="EMBL" id="MBC8581163.1"/>
    </source>
</evidence>
<dbReference type="AlphaFoldDB" id="A0A926EN99"/>
<dbReference type="Pfam" id="PF00805">
    <property type="entry name" value="Pentapeptide"/>
    <property type="match status" value="1"/>
</dbReference>
<comment type="caution">
    <text evidence="1">The sequence shown here is derived from an EMBL/GenBank/DDBJ whole genome shotgun (WGS) entry which is preliminary data.</text>
</comment>
<name>A0A926EN99_9FIRM</name>
<evidence type="ECO:0000313" key="2">
    <source>
        <dbReference type="Proteomes" id="UP000655830"/>
    </source>
</evidence>
<dbReference type="InterPro" id="IPR001646">
    <property type="entry name" value="5peptide_repeat"/>
</dbReference>
<gene>
    <name evidence="1" type="ORF">H8718_16720</name>
</gene>
<dbReference type="EMBL" id="JACRSY010000038">
    <property type="protein sequence ID" value="MBC8581163.1"/>
    <property type="molecule type" value="Genomic_DNA"/>
</dbReference>
<proteinExistence type="predicted"/>